<reference evidence="2 3" key="1">
    <citation type="journal article" date="2016" name="Nat. Commun.">
        <title>Thousands of microbial genomes shed light on interconnected biogeochemical processes in an aquifer system.</title>
        <authorList>
            <person name="Anantharaman K."/>
            <person name="Brown C.T."/>
            <person name="Hug L.A."/>
            <person name="Sharon I."/>
            <person name="Castelle C.J."/>
            <person name="Probst A.J."/>
            <person name="Thomas B.C."/>
            <person name="Singh A."/>
            <person name="Wilkins M.J."/>
            <person name="Karaoz U."/>
            <person name="Brodie E.L."/>
            <person name="Williams K.H."/>
            <person name="Hubbard S.S."/>
            <person name="Banfield J.F."/>
        </authorList>
    </citation>
    <scope>NUCLEOTIDE SEQUENCE [LARGE SCALE GENOMIC DNA]</scope>
</reference>
<dbReference type="STRING" id="1798374.A2Z33_03910"/>
<dbReference type="SUPFAM" id="SSF56112">
    <property type="entry name" value="Protein kinase-like (PK-like)"/>
    <property type="match status" value="1"/>
</dbReference>
<name>A0A1F5YWC0_9BACT</name>
<dbReference type="InterPro" id="IPR002575">
    <property type="entry name" value="Aminoglycoside_PTrfase"/>
</dbReference>
<comment type="caution">
    <text evidence="2">The sequence shown here is derived from an EMBL/GenBank/DDBJ whole genome shotgun (WGS) entry which is preliminary data.</text>
</comment>
<evidence type="ECO:0000313" key="3">
    <source>
        <dbReference type="Proteomes" id="UP000178448"/>
    </source>
</evidence>
<sequence>MTGKSVVKKLLPNPDELRKYRQWQRGVFFSKADLIQSQKSKIKSQNYSLKVKSLQKVVKYHLNSEITHLEKLPRATLHDVFRVKTPGGNYIVRTRAEEIRAFEFYLDELAFKEMAKLGVRSCGVAAVDVSRTLVPFDYEILTEAAGSLIHDRVRIGRIRPEVFRGFGRVVAVIHNVKTRKYGPFDMEKLISGGIAEGIWLTWTDYLLVNLDEHVQTCLEAGILTDADAMTVREILPRILFSLPPVPPTLLHGDLANHNAFTDGKSITALVDWEDAVSGDPVYDIAYYGTGCFGHDDWLKEFIEGYVENAALPADFERRYAGYYIRIALAKAVGRLKHGKKGRGLPDSAKRIQEGVRALKSV</sequence>
<dbReference type="Pfam" id="PF01636">
    <property type="entry name" value="APH"/>
    <property type="match status" value="1"/>
</dbReference>
<feature type="domain" description="Aminoglycoside phosphotransferase" evidence="1">
    <location>
        <begin position="72"/>
        <end position="306"/>
    </location>
</feature>
<organism evidence="2 3">
    <name type="scientific">Candidatus Gottesmanbacteria bacterium RBG_16_52_11</name>
    <dbReference type="NCBI Taxonomy" id="1798374"/>
    <lineage>
        <taxon>Bacteria</taxon>
        <taxon>Candidatus Gottesmaniibacteriota</taxon>
    </lineage>
</organism>
<protein>
    <recommendedName>
        <fullName evidence="1">Aminoglycoside phosphotransferase domain-containing protein</fullName>
    </recommendedName>
</protein>
<dbReference type="EMBL" id="MFJD01000004">
    <property type="protein sequence ID" value="OGG04267.1"/>
    <property type="molecule type" value="Genomic_DNA"/>
</dbReference>
<dbReference type="Proteomes" id="UP000178448">
    <property type="component" value="Unassembled WGS sequence"/>
</dbReference>
<evidence type="ECO:0000313" key="2">
    <source>
        <dbReference type="EMBL" id="OGG04267.1"/>
    </source>
</evidence>
<dbReference type="InterPro" id="IPR011009">
    <property type="entry name" value="Kinase-like_dom_sf"/>
</dbReference>
<evidence type="ECO:0000259" key="1">
    <source>
        <dbReference type="Pfam" id="PF01636"/>
    </source>
</evidence>
<accession>A0A1F5YWC0</accession>
<dbReference type="AlphaFoldDB" id="A0A1F5YWC0"/>
<dbReference type="Gene3D" id="3.90.1200.10">
    <property type="match status" value="1"/>
</dbReference>
<dbReference type="InterPro" id="IPR051678">
    <property type="entry name" value="AGP_Transferase"/>
</dbReference>
<dbReference type="PANTHER" id="PTHR21310">
    <property type="entry name" value="AMINOGLYCOSIDE PHOSPHOTRANSFERASE-RELATED-RELATED"/>
    <property type="match status" value="1"/>
</dbReference>
<gene>
    <name evidence="2" type="ORF">A2Z33_03910</name>
</gene>
<proteinExistence type="predicted"/>